<dbReference type="Pfam" id="PF00072">
    <property type="entry name" value="Response_reg"/>
    <property type="match status" value="1"/>
</dbReference>
<dbReference type="SMART" id="SM00256">
    <property type="entry name" value="FBOX"/>
    <property type="match status" value="1"/>
</dbReference>
<dbReference type="InterPro" id="IPR055357">
    <property type="entry name" value="LRR_At1g61320_AtMIF1"/>
</dbReference>
<accession>A0A9Q1KFG9</accession>
<dbReference type="InterPro" id="IPR001789">
    <property type="entry name" value="Sig_transdc_resp-reg_receiver"/>
</dbReference>
<dbReference type="Pfam" id="PF23622">
    <property type="entry name" value="LRR_At1g61320_AtMIF1"/>
    <property type="match status" value="1"/>
</dbReference>
<dbReference type="PROSITE" id="PS50110">
    <property type="entry name" value="RESPONSE_REGULATORY"/>
    <property type="match status" value="1"/>
</dbReference>
<dbReference type="Gene3D" id="3.80.10.10">
    <property type="entry name" value="Ribonuclease Inhibitor"/>
    <property type="match status" value="1"/>
</dbReference>
<evidence type="ECO:0000313" key="4">
    <source>
        <dbReference type="EMBL" id="KAJ8441827.1"/>
    </source>
</evidence>
<evidence type="ECO:0000313" key="5">
    <source>
        <dbReference type="Proteomes" id="UP001153076"/>
    </source>
</evidence>
<dbReference type="InterPro" id="IPR032675">
    <property type="entry name" value="LRR_dom_sf"/>
</dbReference>
<dbReference type="GO" id="GO:0000160">
    <property type="term" value="P:phosphorelay signal transduction system"/>
    <property type="evidence" value="ECO:0007669"/>
    <property type="project" value="InterPro"/>
</dbReference>
<dbReference type="InterPro" id="IPR053772">
    <property type="entry name" value="At1g61320/At1g61330-like"/>
</dbReference>
<keyword evidence="5" id="KW-1185">Reference proteome</keyword>
<dbReference type="InterPro" id="IPR001810">
    <property type="entry name" value="F-box_dom"/>
</dbReference>
<protein>
    <recommendedName>
        <fullName evidence="6">F-box domain-containing protein</fullName>
    </recommendedName>
</protein>
<reference evidence="4" key="1">
    <citation type="submission" date="2022-04" db="EMBL/GenBank/DDBJ databases">
        <title>Carnegiea gigantea Genome sequencing and assembly v2.</title>
        <authorList>
            <person name="Copetti D."/>
            <person name="Sanderson M.J."/>
            <person name="Burquez A."/>
            <person name="Wojciechowski M.F."/>
        </authorList>
    </citation>
    <scope>NUCLEOTIDE SEQUENCE</scope>
    <source>
        <strain evidence="4">SGP5-SGP5p</strain>
        <tissue evidence="4">Aerial part</tissue>
    </source>
</reference>
<keyword evidence="1" id="KW-0597">Phosphoprotein</keyword>
<dbReference type="InterPro" id="IPR036047">
    <property type="entry name" value="F-box-like_dom_sf"/>
</dbReference>
<dbReference type="SUPFAM" id="SSF52172">
    <property type="entry name" value="CheY-like"/>
    <property type="match status" value="1"/>
</dbReference>
<feature type="domain" description="F-box" evidence="3">
    <location>
        <begin position="153"/>
        <end position="201"/>
    </location>
</feature>
<dbReference type="Pfam" id="PF12937">
    <property type="entry name" value="F-box-like"/>
    <property type="match status" value="1"/>
</dbReference>
<dbReference type="Proteomes" id="UP001153076">
    <property type="component" value="Unassembled WGS sequence"/>
</dbReference>
<dbReference type="SUPFAM" id="SSF81383">
    <property type="entry name" value="F-box domain"/>
    <property type="match status" value="1"/>
</dbReference>
<evidence type="ECO:0000256" key="1">
    <source>
        <dbReference type="PROSITE-ProRule" id="PRU00169"/>
    </source>
</evidence>
<comment type="caution">
    <text evidence="4">The sequence shown here is derived from an EMBL/GenBank/DDBJ whole genome shotgun (WGS) entry which is preliminary data.</text>
</comment>
<dbReference type="Gene3D" id="1.20.1280.50">
    <property type="match status" value="1"/>
</dbReference>
<dbReference type="SMART" id="SM00448">
    <property type="entry name" value="REC"/>
    <property type="match status" value="1"/>
</dbReference>
<dbReference type="OrthoDB" id="1163421at2759"/>
<dbReference type="InterPro" id="IPR011006">
    <property type="entry name" value="CheY-like_superfamily"/>
</dbReference>
<dbReference type="CDD" id="cd17546">
    <property type="entry name" value="REC_hyHK_CKI1_RcsC-like"/>
    <property type="match status" value="1"/>
</dbReference>
<dbReference type="AlphaFoldDB" id="A0A9Q1KFG9"/>
<dbReference type="EMBL" id="JAKOGI010000153">
    <property type="protein sequence ID" value="KAJ8441827.1"/>
    <property type="molecule type" value="Genomic_DNA"/>
</dbReference>
<dbReference type="SUPFAM" id="SSF52058">
    <property type="entry name" value="L domain-like"/>
    <property type="match status" value="1"/>
</dbReference>
<gene>
    <name evidence="4" type="ORF">Cgig2_021517</name>
</gene>
<evidence type="ECO:0008006" key="6">
    <source>
        <dbReference type="Google" id="ProtNLM"/>
    </source>
</evidence>
<dbReference type="PANTHER" id="PTHR34145:SF28">
    <property type="entry name" value="F-BOX DOMAIN-CONTAINING PROTEIN"/>
    <property type="match status" value="1"/>
</dbReference>
<evidence type="ECO:0000259" key="2">
    <source>
        <dbReference type="PROSITE" id="PS50110"/>
    </source>
</evidence>
<proteinExistence type="predicted"/>
<evidence type="ECO:0000259" key="3">
    <source>
        <dbReference type="PROSITE" id="PS50181"/>
    </source>
</evidence>
<dbReference type="PANTHER" id="PTHR34145">
    <property type="entry name" value="OS02G0105600 PROTEIN"/>
    <property type="match status" value="1"/>
</dbReference>
<sequence>MTADKKYRTLIVDDDPVIREINKKYMCKNGFALVMADNGQQAVELFRAGNYFDLVIMDMEMPYMNGPQATKEIRAMGVQSLIIGMSTCTSKAKIEAFVNAGLDDYFPKPMSMSKVAAIVRLLTNKNLQYLWLKGVLMARIKHSKIGQISDPTLDRINLLPDEIILRILSFLTMREAVGTSLVCKRFRNMWMRIPSLTFSANSLYGRELSQEEQLLKMNEFIERVDGILSQLLSHSLSMFCVHYELTEAVFCDIDRWVSFALEHNVESLHLHLSKGGIIWCWLFPPHAVSKRRLPNLRSLHLGGCKIVSSLGWFKNLRLVSLTFVVVADDTFEDLLSNCVLLEELYICSAKGLTSIRIPESLVRLRFLKIYLCENLEKVEVNAVNLVSFLYHGAKIDFLYNNISKLQLLRVGWLDDVSCQLMSKNSLLHTLILDFHLFFENFDMDYKLLPTLTSLKVLILSVASLKSGFVEFVDLLRATPFLNKFGLHLKYSDYTSRGLSEKVTEKFHHKHLKEIELTGFSGKEAHMELAFFLIESAVALEKITLRFHVSKWQREKLETSQLDDVKLCGDRISSKLPPGAKLEILRCWL</sequence>
<feature type="domain" description="Response regulatory" evidence="2">
    <location>
        <begin position="8"/>
        <end position="123"/>
    </location>
</feature>
<feature type="modified residue" description="4-aspartylphosphate" evidence="1">
    <location>
        <position position="58"/>
    </location>
</feature>
<organism evidence="4 5">
    <name type="scientific">Carnegiea gigantea</name>
    <dbReference type="NCBI Taxonomy" id="171969"/>
    <lineage>
        <taxon>Eukaryota</taxon>
        <taxon>Viridiplantae</taxon>
        <taxon>Streptophyta</taxon>
        <taxon>Embryophyta</taxon>
        <taxon>Tracheophyta</taxon>
        <taxon>Spermatophyta</taxon>
        <taxon>Magnoliopsida</taxon>
        <taxon>eudicotyledons</taxon>
        <taxon>Gunneridae</taxon>
        <taxon>Pentapetalae</taxon>
        <taxon>Caryophyllales</taxon>
        <taxon>Cactineae</taxon>
        <taxon>Cactaceae</taxon>
        <taxon>Cactoideae</taxon>
        <taxon>Echinocereeae</taxon>
        <taxon>Carnegiea</taxon>
    </lineage>
</organism>
<dbReference type="PROSITE" id="PS50181">
    <property type="entry name" value="FBOX"/>
    <property type="match status" value="1"/>
</dbReference>
<name>A0A9Q1KFG9_9CARY</name>
<dbReference type="Gene3D" id="3.40.50.2300">
    <property type="match status" value="1"/>
</dbReference>